<dbReference type="STRING" id="408657.SAMN04487995_3927"/>
<dbReference type="RefSeq" id="WP_143072134.1">
    <property type="nucleotide sequence ID" value="NZ_FNXY01000006.1"/>
</dbReference>
<dbReference type="Pfam" id="PF08281">
    <property type="entry name" value="Sigma70_r4_2"/>
    <property type="match status" value="1"/>
</dbReference>
<proteinExistence type="inferred from homology"/>
<dbReference type="OrthoDB" id="799938at2"/>
<dbReference type="NCBIfam" id="TIGR02985">
    <property type="entry name" value="Sig70_bacteroi1"/>
    <property type="match status" value="1"/>
</dbReference>
<reference evidence="7 8" key="1">
    <citation type="submission" date="2016-10" db="EMBL/GenBank/DDBJ databases">
        <authorList>
            <person name="de Groot N.N."/>
        </authorList>
    </citation>
    <scope>NUCLEOTIDE SEQUENCE [LARGE SCALE GENOMIC DNA]</scope>
    <source>
        <strain evidence="7 8">DSM 19938</strain>
    </source>
</reference>
<dbReference type="AlphaFoldDB" id="A0A1H6XFL1"/>
<evidence type="ECO:0000259" key="5">
    <source>
        <dbReference type="Pfam" id="PF04542"/>
    </source>
</evidence>
<feature type="domain" description="RNA polymerase sigma-70 region 2" evidence="5">
    <location>
        <begin position="30"/>
        <end position="94"/>
    </location>
</feature>
<dbReference type="GO" id="GO:0003677">
    <property type="term" value="F:DNA binding"/>
    <property type="evidence" value="ECO:0007669"/>
    <property type="project" value="InterPro"/>
</dbReference>
<dbReference type="EMBL" id="FNXY01000006">
    <property type="protein sequence ID" value="SEJ27911.1"/>
    <property type="molecule type" value="Genomic_DNA"/>
</dbReference>
<dbReference type="InterPro" id="IPR013324">
    <property type="entry name" value="RNA_pol_sigma_r3/r4-like"/>
</dbReference>
<evidence type="ECO:0000313" key="7">
    <source>
        <dbReference type="EMBL" id="SEJ27911.1"/>
    </source>
</evidence>
<dbReference type="Proteomes" id="UP000199532">
    <property type="component" value="Unassembled WGS sequence"/>
</dbReference>
<comment type="similarity">
    <text evidence="1">Belongs to the sigma-70 factor family. ECF subfamily.</text>
</comment>
<dbReference type="PANTHER" id="PTHR43133:SF46">
    <property type="entry name" value="RNA POLYMERASE SIGMA-70 FACTOR ECF SUBFAMILY"/>
    <property type="match status" value="1"/>
</dbReference>
<accession>A0A1H6XFL1</accession>
<evidence type="ECO:0000256" key="3">
    <source>
        <dbReference type="ARBA" id="ARBA00023082"/>
    </source>
</evidence>
<gene>
    <name evidence="7" type="ORF">SAMN04487995_3927</name>
</gene>
<organism evidence="7 8">
    <name type="scientific">Dyadobacter koreensis</name>
    <dbReference type="NCBI Taxonomy" id="408657"/>
    <lineage>
        <taxon>Bacteria</taxon>
        <taxon>Pseudomonadati</taxon>
        <taxon>Bacteroidota</taxon>
        <taxon>Cytophagia</taxon>
        <taxon>Cytophagales</taxon>
        <taxon>Spirosomataceae</taxon>
        <taxon>Dyadobacter</taxon>
    </lineage>
</organism>
<evidence type="ECO:0000256" key="4">
    <source>
        <dbReference type="ARBA" id="ARBA00023163"/>
    </source>
</evidence>
<evidence type="ECO:0000313" key="8">
    <source>
        <dbReference type="Proteomes" id="UP000199532"/>
    </source>
</evidence>
<dbReference type="NCBIfam" id="TIGR02937">
    <property type="entry name" value="sigma70-ECF"/>
    <property type="match status" value="1"/>
</dbReference>
<dbReference type="Gene3D" id="1.10.1740.10">
    <property type="match status" value="1"/>
</dbReference>
<dbReference type="InterPro" id="IPR014327">
    <property type="entry name" value="RNA_pol_sigma70_bacteroid"/>
</dbReference>
<dbReference type="Pfam" id="PF04542">
    <property type="entry name" value="Sigma70_r2"/>
    <property type="match status" value="1"/>
</dbReference>
<dbReference type="PANTHER" id="PTHR43133">
    <property type="entry name" value="RNA POLYMERASE ECF-TYPE SIGMA FACTO"/>
    <property type="match status" value="1"/>
</dbReference>
<feature type="domain" description="RNA polymerase sigma factor 70 region 4 type 2" evidence="6">
    <location>
        <begin position="128"/>
        <end position="177"/>
    </location>
</feature>
<dbReference type="SUPFAM" id="SSF88659">
    <property type="entry name" value="Sigma3 and sigma4 domains of RNA polymerase sigma factors"/>
    <property type="match status" value="1"/>
</dbReference>
<sequence length="201" mass="23223">MNNVLTRDLHNEKELLALASQADEGAFTLLFHMYKNKLYGYLFRLTESEMLSEDIVQDVFMKLWNDHQSLSSIENFGSYLFRMSKNHVINHFKRMAHETSIMAEMFGQNSAGHNETLDIIALKDVEKLLAEILEKLPAQQKIVYHLSREEGRTHDEIANLLKISPNTVKNHIVQAMSTIRTNLRRHADTMLTIALILSLKK</sequence>
<evidence type="ECO:0000259" key="6">
    <source>
        <dbReference type="Pfam" id="PF08281"/>
    </source>
</evidence>
<keyword evidence="8" id="KW-1185">Reference proteome</keyword>
<dbReference type="GO" id="GO:0006352">
    <property type="term" value="P:DNA-templated transcription initiation"/>
    <property type="evidence" value="ECO:0007669"/>
    <property type="project" value="InterPro"/>
</dbReference>
<evidence type="ECO:0000256" key="2">
    <source>
        <dbReference type="ARBA" id="ARBA00023015"/>
    </source>
</evidence>
<keyword evidence="4" id="KW-0804">Transcription</keyword>
<dbReference type="SUPFAM" id="SSF88946">
    <property type="entry name" value="Sigma2 domain of RNA polymerase sigma factors"/>
    <property type="match status" value="1"/>
</dbReference>
<dbReference type="InterPro" id="IPR036388">
    <property type="entry name" value="WH-like_DNA-bd_sf"/>
</dbReference>
<dbReference type="GO" id="GO:0016987">
    <property type="term" value="F:sigma factor activity"/>
    <property type="evidence" value="ECO:0007669"/>
    <property type="project" value="UniProtKB-KW"/>
</dbReference>
<dbReference type="InterPro" id="IPR013249">
    <property type="entry name" value="RNA_pol_sigma70_r4_t2"/>
</dbReference>
<evidence type="ECO:0000256" key="1">
    <source>
        <dbReference type="ARBA" id="ARBA00010641"/>
    </source>
</evidence>
<dbReference type="InterPro" id="IPR039425">
    <property type="entry name" value="RNA_pol_sigma-70-like"/>
</dbReference>
<protein>
    <submittedName>
        <fullName evidence="7">RNA polymerase sigma-70 factor, ECF subfamily</fullName>
    </submittedName>
</protein>
<dbReference type="InterPro" id="IPR014284">
    <property type="entry name" value="RNA_pol_sigma-70_dom"/>
</dbReference>
<dbReference type="InterPro" id="IPR013325">
    <property type="entry name" value="RNA_pol_sigma_r2"/>
</dbReference>
<dbReference type="Gene3D" id="1.10.10.10">
    <property type="entry name" value="Winged helix-like DNA-binding domain superfamily/Winged helix DNA-binding domain"/>
    <property type="match status" value="1"/>
</dbReference>
<keyword evidence="3" id="KW-0731">Sigma factor</keyword>
<name>A0A1H6XFL1_9BACT</name>
<keyword evidence="2" id="KW-0805">Transcription regulation</keyword>
<dbReference type="InterPro" id="IPR007627">
    <property type="entry name" value="RNA_pol_sigma70_r2"/>
</dbReference>